<feature type="signal peptide" evidence="1">
    <location>
        <begin position="1"/>
        <end position="21"/>
    </location>
</feature>
<organism evidence="2">
    <name type="scientific">Mycobacterium riyadhense</name>
    <dbReference type="NCBI Taxonomy" id="486698"/>
    <lineage>
        <taxon>Bacteria</taxon>
        <taxon>Bacillati</taxon>
        <taxon>Actinomycetota</taxon>
        <taxon>Actinomycetes</taxon>
        <taxon>Mycobacteriales</taxon>
        <taxon>Mycobacteriaceae</taxon>
        <taxon>Mycobacterium</taxon>
    </lineage>
</organism>
<keyword evidence="1" id="KW-0732">Signal</keyword>
<evidence type="ECO:0000256" key="1">
    <source>
        <dbReference type="SAM" id="SignalP"/>
    </source>
</evidence>
<protein>
    <submittedName>
        <fullName evidence="2">Uncharacterized protein</fullName>
    </submittedName>
</protein>
<evidence type="ECO:0000313" key="2">
    <source>
        <dbReference type="EMBL" id="VTP03743.1"/>
    </source>
</evidence>
<sequence length="106" mass="10585">MAWVAAPAARAAAALSHPAYGAAAVIIACEAGPCQAWLANADVIEANESAAEPNSAANPSHPRAACSIGADPAPVNIRNELISGGNTEKFITTTPSQRQHPCAGAA</sequence>
<name>A0A653F295_9MYCO</name>
<reference evidence="2" key="1">
    <citation type="submission" date="2019-05" db="EMBL/GenBank/DDBJ databases">
        <authorList>
            <person name="Naeem R."/>
            <person name="Antony C."/>
            <person name="Guan Q."/>
        </authorList>
    </citation>
    <scope>NUCLEOTIDE SEQUENCE</scope>
    <source>
        <strain evidence="2">2</strain>
    </source>
</reference>
<gene>
    <name evidence="2" type="ORF">BIN_B_05240</name>
</gene>
<dbReference type="EMBL" id="LR589173">
    <property type="protein sequence ID" value="VTP03743.1"/>
    <property type="molecule type" value="Genomic_DNA"/>
</dbReference>
<proteinExistence type="predicted"/>
<feature type="chain" id="PRO_5039421227" evidence="1">
    <location>
        <begin position="22"/>
        <end position="106"/>
    </location>
</feature>
<dbReference type="AlphaFoldDB" id="A0A653F295"/>
<accession>A0A653F295</accession>